<dbReference type="InterPro" id="IPR029058">
    <property type="entry name" value="AB_hydrolase_fold"/>
</dbReference>
<dbReference type="GO" id="GO:0052689">
    <property type="term" value="F:carboxylic ester hydrolase activity"/>
    <property type="evidence" value="ECO:0007669"/>
    <property type="project" value="TreeGrafter"/>
</dbReference>
<keyword evidence="1" id="KW-0732">Signal</keyword>
<dbReference type="InterPro" id="IPR000383">
    <property type="entry name" value="Xaa-Pro-like_dom"/>
</dbReference>
<dbReference type="AlphaFoldDB" id="A0A2M9R4M1"/>
<name>A0A2M9R4M1_9FLAO</name>
<evidence type="ECO:0000313" key="3">
    <source>
        <dbReference type="EMBL" id="PJR03816.1"/>
    </source>
</evidence>
<dbReference type="Gene3D" id="3.40.50.1820">
    <property type="entry name" value="alpha/beta hydrolase"/>
    <property type="match status" value="1"/>
</dbReference>
<evidence type="ECO:0000256" key="1">
    <source>
        <dbReference type="SAM" id="SignalP"/>
    </source>
</evidence>
<dbReference type="InterPro" id="IPR053145">
    <property type="entry name" value="AB_hydrolase_Est10"/>
</dbReference>
<reference evidence="3 4" key="1">
    <citation type="submission" date="2017-06" db="EMBL/GenBank/DDBJ databases">
        <title>Description of Avrilella dinanensis gen. nov. sp. nov.</title>
        <authorList>
            <person name="Leyer C."/>
            <person name="Sassi M."/>
            <person name="Minet J."/>
            <person name="Kayal S."/>
            <person name="Cattoir V."/>
        </authorList>
    </citation>
    <scope>NUCLEOTIDE SEQUENCE [LARGE SCALE GENOMIC DNA]</scope>
    <source>
        <strain evidence="3 4">UR159</strain>
    </source>
</reference>
<dbReference type="SUPFAM" id="SSF53474">
    <property type="entry name" value="alpha/beta-Hydrolases"/>
    <property type="match status" value="1"/>
</dbReference>
<evidence type="ECO:0000313" key="4">
    <source>
        <dbReference type="Proteomes" id="UP000231960"/>
    </source>
</evidence>
<dbReference type="PANTHER" id="PTHR43265">
    <property type="entry name" value="ESTERASE ESTD"/>
    <property type="match status" value="1"/>
</dbReference>
<dbReference type="PANTHER" id="PTHR43265:SF1">
    <property type="entry name" value="ESTERASE ESTD"/>
    <property type="match status" value="1"/>
</dbReference>
<keyword evidence="4" id="KW-1185">Reference proteome</keyword>
<dbReference type="RefSeq" id="WP_100677384.1">
    <property type="nucleotide sequence ID" value="NZ_NIPO01000001.1"/>
</dbReference>
<dbReference type="Proteomes" id="UP000231960">
    <property type="component" value="Unassembled WGS sequence"/>
</dbReference>
<dbReference type="OrthoDB" id="9809549at2"/>
<feature type="signal peptide" evidence="1">
    <location>
        <begin position="1"/>
        <end position="19"/>
    </location>
</feature>
<comment type="caution">
    <text evidence="3">The sequence shown here is derived from an EMBL/GenBank/DDBJ whole genome shotgun (WGS) entry which is preliminary data.</text>
</comment>
<organism evidence="3 4">
    <name type="scientific">Avrilella dinanensis</name>
    <dbReference type="NCBI Taxonomy" id="2008672"/>
    <lineage>
        <taxon>Bacteria</taxon>
        <taxon>Pseudomonadati</taxon>
        <taxon>Bacteroidota</taxon>
        <taxon>Flavobacteriia</taxon>
        <taxon>Flavobacteriales</taxon>
        <taxon>Flavobacteriaceae</taxon>
        <taxon>Avrilella</taxon>
    </lineage>
</organism>
<evidence type="ECO:0000259" key="2">
    <source>
        <dbReference type="Pfam" id="PF02129"/>
    </source>
</evidence>
<protein>
    <recommendedName>
        <fullName evidence="2">Xaa-Pro dipeptidyl-peptidase-like domain-containing protein</fullName>
    </recommendedName>
</protein>
<gene>
    <name evidence="3" type="ORF">CDL10_04215</name>
</gene>
<dbReference type="Pfam" id="PF02129">
    <property type="entry name" value="Peptidase_S15"/>
    <property type="match status" value="1"/>
</dbReference>
<accession>A0A2M9R4M1</accession>
<dbReference type="EMBL" id="NIPO01000001">
    <property type="protein sequence ID" value="PJR03816.1"/>
    <property type="molecule type" value="Genomic_DNA"/>
</dbReference>
<feature type="chain" id="PRO_5014806081" description="Xaa-Pro dipeptidyl-peptidase-like domain-containing protein" evidence="1">
    <location>
        <begin position="20"/>
        <end position="452"/>
    </location>
</feature>
<proteinExistence type="predicted"/>
<sequence length="452" mass="50618">MMKNIILIFSLLLSTSLFAQIEGTWNGNIEIPMNKLPFVLHISNKNNGLKATFDSPNQGGFGLEIPEIRFEDNTLYLKHPQMMMNYEGKLENDVINGTFTQGSQSFTLNLTKGKFKRNRPQEPQSPFDYHSEDITFENKEDGINLAGTLTLPKGNGKFPAVVLVSGSGPQDRNEEIRGHKPFLVLSDYFTTHGYAVLRYDKRGIAESGGNYSLATVFDFANDTKAAIEYLKNRKEIDSKKIGVLGHSEGGQVAQIIASEDKSLNFIILMAAPGTTGDEILLYQTKILAEASNLSQSETKEILDENQSIYEIIKRNNDIEKIKLELISYFKSNPNYSTLSDEQINEKSASLSTNWMKEFIQFNPQNYLAKIDCNVLAINGTKDIQVPSVENLAGITKELGVKGNLDIISYDGLNHMFQPAQTGLPDEYGTIETTIEPKVLEDIVKWLNEKVKY</sequence>
<feature type="domain" description="Xaa-Pro dipeptidyl-peptidase-like" evidence="2">
    <location>
        <begin position="141"/>
        <end position="383"/>
    </location>
</feature>